<evidence type="ECO:0000313" key="11">
    <source>
        <dbReference type="EMBL" id="KAG7165822.1"/>
    </source>
</evidence>
<dbReference type="GO" id="GO:0019185">
    <property type="term" value="C:snRNA-activating protein complex"/>
    <property type="evidence" value="ECO:0007669"/>
    <property type="project" value="TreeGrafter"/>
</dbReference>
<dbReference type="GO" id="GO:0000978">
    <property type="term" value="F:RNA polymerase II cis-regulatory region sequence-specific DNA binding"/>
    <property type="evidence" value="ECO:0007669"/>
    <property type="project" value="TreeGrafter"/>
</dbReference>
<comment type="subcellular location">
    <subcellularLocation>
        <location evidence="1">Nucleus</location>
    </subcellularLocation>
</comment>
<evidence type="ECO:0000256" key="2">
    <source>
        <dbReference type="ARBA" id="ARBA00010410"/>
    </source>
</evidence>
<proteinExistence type="inferred from homology"/>
<sequence length="300" mass="34915">MNTTFSWMIRLVVNMMRSIDLLNVDDELATDVAANAPVKHCGRFTNWYAGSFQDGLIPEEGPEILETLKSQMHELHLRDTVRDYARLRNRQLKYFSTVRMIMSENNIPEPTHPANNGTDDRFPSHSQELLLLGSQKLTELRDAIICINDLAINQELSNDPELYRVAHIPNNHTKCMQETTFLDLELRLGYPYVYLHLGNCEHIITFTDVRLHHQDDIQGRTRYPLFRGQASKLSVNWIVREEPRLPVPNAHLCDRCLKAFCYDNRGIKINNIKIYPFIDEFMSQQKKFLGHTQISVHKPK</sequence>
<comment type="function">
    <text evidence="8">Part of the SNAPc complex required for the transcription of both RNA polymerase II and III small-nuclear RNA genes. Binds to the proximal sequence element (PSE), a non-TATA-box basal promoter element common to these 2 types of genes. Recruits TBP and BRF2 to the U6 snRNA TATA box.</text>
</comment>
<keyword evidence="4" id="KW-0805">Transcription regulation</keyword>
<reference evidence="11" key="1">
    <citation type="journal article" date="2021" name="Sci. Adv.">
        <title>The American lobster genome reveals insights on longevity, neural, and immune adaptations.</title>
        <authorList>
            <person name="Polinski J.M."/>
            <person name="Zimin A.V."/>
            <person name="Clark K.F."/>
            <person name="Kohn A.B."/>
            <person name="Sadowski N."/>
            <person name="Timp W."/>
            <person name="Ptitsyn A."/>
            <person name="Khanna P."/>
            <person name="Romanova D.Y."/>
            <person name="Williams P."/>
            <person name="Greenwood S.J."/>
            <person name="Moroz L.L."/>
            <person name="Walt D.R."/>
            <person name="Bodnar A.G."/>
        </authorList>
    </citation>
    <scope>NUCLEOTIDE SEQUENCE</scope>
    <source>
        <strain evidence="11">GMGI-L3</strain>
    </source>
</reference>
<name>A0A8J5JXS1_HOMAM</name>
<dbReference type="PANTHER" id="PTHR13421">
    <property type="entry name" value="SNRNA-ACTIVATING PROTEIN COMPLEX SUBUNIT 3"/>
    <property type="match status" value="1"/>
</dbReference>
<dbReference type="GO" id="GO:0042795">
    <property type="term" value="P:snRNA transcription by RNA polymerase II"/>
    <property type="evidence" value="ECO:0007669"/>
    <property type="project" value="TreeGrafter"/>
</dbReference>
<evidence type="ECO:0000313" key="12">
    <source>
        <dbReference type="Proteomes" id="UP000747542"/>
    </source>
</evidence>
<comment type="subunit">
    <text evidence="9">Part of the SNAPc complex composed of 5 subunits: SNAPC1, SNAPC2, SNAPC3, SNAPC4 and SNAPC5. SNAPC3 interacts with SNAPC1.</text>
</comment>
<accession>A0A8J5JXS1</accession>
<keyword evidence="7" id="KW-0539">Nucleus</keyword>
<evidence type="ECO:0000256" key="1">
    <source>
        <dbReference type="ARBA" id="ARBA00004123"/>
    </source>
</evidence>
<gene>
    <name evidence="11" type="primary">SNAPC3-L</name>
    <name evidence="11" type="ORF">Hamer_G022380</name>
</gene>
<evidence type="ECO:0000256" key="6">
    <source>
        <dbReference type="ARBA" id="ARBA00023163"/>
    </source>
</evidence>
<evidence type="ECO:0000256" key="3">
    <source>
        <dbReference type="ARBA" id="ARBA00013634"/>
    </source>
</evidence>
<dbReference type="GO" id="GO:0042796">
    <property type="term" value="P:snRNA transcription by RNA polymerase III"/>
    <property type="evidence" value="ECO:0007669"/>
    <property type="project" value="TreeGrafter"/>
</dbReference>
<dbReference type="Proteomes" id="UP000747542">
    <property type="component" value="Unassembled WGS sequence"/>
</dbReference>
<protein>
    <recommendedName>
        <fullName evidence="3">snRNA-activating protein complex subunit 3</fullName>
    </recommendedName>
    <alternativeName>
        <fullName evidence="10">Small nuclear RNA-activating complex polypeptide 3</fullName>
    </alternativeName>
</protein>
<evidence type="ECO:0000256" key="9">
    <source>
        <dbReference type="ARBA" id="ARBA00025958"/>
    </source>
</evidence>
<dbReference type="GO" id="GO:0001006">
    <property type="term" value="F:RNA polymerase III type 3 promoter sequence-specific DNA binding"/>
    <property type="evidence" value="ECO:0007669"/>
    <property type="project" value="TreeGrafter"/>
</dbReference>
<evidence type="ECO:0000256" key="8">
    <source>
        <dbReference type="ARBA" id="ARBA00025193"/>
    </source>
</evidence>
<keyword evidence="5" id="KW-0238">DNA-binding</keyword>
<organism evidence="11 12">
    <name type="scientific">Homarus americanus</name>
    <name type="common">American lobster</name>
    <dbReference type="NCBI Taxonomy" id="6706"/>
    <lineage>
        <taxon>Eukaryota</taxon>
        <taxon>Metazoa</taxon>
        <taxon>Ecdysozoa</taxon>
        <taxon>Arthropoda</taxon>
        <taxon>Crustacea</taxon>
        <taxon>Multicrustacea</taxon>
        <taxon>Malacostraca</taxon>
        <taxon>Eumalacostraca</taxon>
        <taxon>Eucarida</taxon>
        <taxon>Decapoda</taxon>
        <taxon>Pleocyemata</taxon>
        <taxon>Astacidea</taxon>
        <taxon>Nephropoidea</taxon>
        <taxon>Nephropidae</taxon>
        <taxon>Homarus</taxon>
    </lineage>
</organism>
<dbReference type="InterPro" id="IPR022042">
    <property type="entry name" value="snRNA-activating_su3"/>
</dbReference>
<evidence type="ECO:0000256" key="10">
    <source>
        <dbReference type="ARBA" id="ARBA00029606"/>
    </source>
</evidence>
<keyword evidence="6" id="KW-0804">Transcription</keyword>
<comment type="similarity">
    <text evidence="2">Belongs to the SNAPC3/SRD2 family.</text>
</comment>
<evidence type="ECO:0000256" key="7">
    <source>
        <dbReference type="ARBA" id="ARBA00023242"/>
    </source>
</evidence>
<dbReference type="Pfam" id="PF12251">
    <property type="entry name" value="SNAPC3"/>
    <property type="match status" value="1"/>
</dbReference>
<dbReference type="GO" id="GO:0005634">
    <property type="term" value="C:nucleus"/>
    <property type="evidence" value="ECO:0007669"/>
    <property type="project" value="UniProtKB-SubCell"/>
</dbReference>
<keyword evidence="12" id="KW-1185">Reference proteome</keyword>
<evidence type="ECO:0000256" key="5">
    <source>
        <dbReference type="ARBA" id="ARBA00023125"/>
    </source>
</evidence>
<dbReference type="AlphaFoldDB" id="A0A8J5JXS1"/>
<dbReference type="GO" id="GO:0001046">
    <property type="term" value="F:core promoter sequence-specific DNA binding"/>
    <property type="evidence" value="ECO:0007669"/>
    <property type="project" value="TreeGrafter"/>
</dbReference>
<dbReference type="EMBL" id="JAHLQT010023413">
    <property type="protein sequence ID" value="KAG7165822.1"/>
    <property type="molecule type" value="Genomic_DNA"/>
</dbReference>
<dbReference type="GO" id="GO:0003681">
    <property type="term" value="F:bent DNA binding"/>
    <property type="evidence" value="ECO:0007669"/>
    <property type="project" value="TreeGrafter"/>
</dbReference>
<dbReference type="PANTHER" id="PTHR13421:SF16">
    <property type="entry name" value="SNRNA-ACTIVATING PROTEIN COMPLEX SUBUNIT 3"/>
    <property type="match status" value="1"/>
</dbReference>
<comment type="caution">
    <text evidence="11">The sequence shown here is derived from an EMBL/GenBank/DDBJ whole genome shotgun (WGS) entry which is preliminary data.</text>
</comment>
<evidence type="ECO:0000256" key="4">
    <source>
        <dbReference type="ARBA" id="ARBA00023015"/>
    </source>
</evidence>